<comment type="caution">
    <text evidence="1">The sequence shown here is derived from an EMBL/GenBank/DDBJ whole genome shotgun (WGS) entry which is preliminary data.</text>
</comment>
<organism evidence="1 2">
    <name type="scientific">Holothuria leucospilota</name>
    <name type="common">Black long sea cucumber</name>
    <name type="synonym">Mertensiothuria leucospilota</name>
    <dbReference type="NCBI Taxonomy" id="206669"/>
    <lineage>
        <taxon>Eukaryota</taxon>
        <taxon>Metazoa</taxon>
        <taxon>Echinodermata</taxon>
        <taxon>Eleutherozoa</taxon>
        <taxon>Echinozoa</taxon>
        <taxon>Holothuroidea</taxon>
        <taxon>Aspidochirotacea</taxon>
        <taxon>Aspidochirotida</taxon>
        <taxon>Holothuriidae</taxon>
        <taxon>Holothuria</taxon>
    </lineage>
</organism>
<dbReference type="OrthoDB" id="5986462at2759"/>
<evidence type="ECO:0000313" key="2">
    <source>
        <dbReference type="Proteomes" id="UP001152320"/>
    </source>
</evidence>
<dbReference type="AlphaFoldDB" id="A0A9Q1BPU5"/>
<reference evidence="1" key="1">
    <citation type="submission" date="2021-10" db="EMBL/GenBank/DDBJ databases">
        <title>Tropical sea cucumber genome reveals ecological adaptation and Cuvierian tubules defense mechanism.</title>
        <authorList>
            <person name="Chen T."/>
        </authorList>
    </citation>
    <scope>NUCLEOTIDE SEQUENCE</scope>
    <source>
        <strain evidence="1">Nanhai2018</strain>
        <tissue evidence="1">Muscle</tissue>
    </source>
</reference>
<proteinExistence type="predicted"/>
<keyword evidence="2" id="KW-1185">Reference proteome</keyword>
<name>A0A9Q1BPU5_HOLLE</name>
<sequence>MAFKKVEESIAVFSRTPPSVEELHHHMPTIERLLSSCMRRQVHVNVWMMPAKKLFTRKGRVIELIPPTSEALFHHAKRAVYQAAYVWGQALLRDPELPDPSDWGWTKRTSGLWKPLWTTLPEACTTCQELIKFDCNVDKGCHGRCKCVKAGVACTTYCKCYGDCKHSCC</sequence>
<dbReference type="EMBL" id="JAIZAY010000013">
    <property type="protein sequence ID" value="KAJ8030580.1"/>
    <property type="molecule type" value="Genomic_DNA"/>
</dbReference>
<dbReference type="Proteomes" id="UP001152320">
    <property type="component" value="Chromosome 13"/>
</dbReference>
<accession>A0A9Q1BPU5</accession>
<protein>
    <submittedName>
        <fullName evidence="1">Uncharacterized protein</fullName>
    </submittedName>
</protein>
<gene>
    <name evidence="1" type="ORF">HOLleu_27036</name>
</gene>
<evidence type="ECO:0000313" key="1">
    <source>
        <dbReference type="EMBL" id="KAJ8030580.1"/>
    </source>
</evidence>